<gene>
    <name evidence="2" type="ORF">GYN08_01815</name>
</gene>
<keyword evidence="1" id="KW-1133">Transmembrane helix</keyword>
<keyword evidence="1" id="KW-0812">Transmembrane</keyword>
<reference evidence="2 3" key="1">
    <citation type="submission" date="2020-01" db="EMBL/GenBank/DDBJ databases">
        <title>Polyphasic characterisation and genomic insights into a novel alkali tolerant bacterium VR-M41.</title>
        <authorList>
            <person name="Vemuluri V.R."/>
        </authorList>
    </citation>
    <scope>NUCLEOTIDE SEQUENCE [LARGE SCALE GENOMIC DNA]</scope>
    <source>
        <strain evidence="2 3">VR-M41</strain>
    </source>
</reference>
<feature type="transmembrane region" description="Helical" evidence="1">
    <location>
        <begin position="101"/>
        <end position="120"/>
    </location>
</feature>
<dbReference type="RefSeq" id="WP_166271933.1">
    <property type="nucleotide sequence ID" value="NZ_JAAFGS010000001.1"/>
</dbReference>
<feature type="transmembrane region" description="Helical" evidence="1">
    <location>
        <begin position="52"/>
        <end position="73"/>
    </location>
</feature>
<name>A0ABX0F1X2_9BACL</name>
<comment type="caution">
    <text evidence="2">The sequence shown here is derived from an EMBL/GenBank/DDBJ whole genome shotgun (WGS) entry which is preliminary data.</text>
</comment>
<evidence type="ECO:0000256" key="1">
    <source>
        <dbReference type="SAM" id="Phobius"/>
    </source>
</evidence>
<feature type="transmembrane region" description="Helical" evidence="1">
    <location>
        <begin position="126"/>
        <end position="145"/>
    </location>
</feature>
<keyword evidence="3" id="KW-1185">Reference proteome</keyword>
<evidence type="ECO:0000313" key="3">
    <source>
        <dbReference type="Proteomes" id="UP000800303"/>
    </source>
</evidence>
<dbReference type="PANTHER" id="PTHR37810">
    <property type="entry name" value="IMMUNITY PROTEIN SDPI"/>
    <property type="match status" value="1"/>
</dbReference>
<dbReference type="Proteomes" id="UP000800303">
    <property type="component" value="Unassembled WGS sequence"/>
</dbReference>
<dbReference type="EMBL" id="JAAFGS010000001">
    <property type="protein sequence ID" value="NGZ74034.1"/>
    <property type="molecule type" value="Genomic_DNA"/>
</dbReference>
<protein>
    <submittedName>
        <fullName evidence="2">SdpI family protein</fullName>
    </submittedName>
</protein>
<organism evidence="2 3">
    <name type="scientific">Saccharibacillus alkalitolerans</name>
    <dbReference type="NCBI Taxonomy" id="2705290"/>
    <lineage>
        <taxon>Bacteria</taxon>
        <taxon>Bacillati</taxon>
        <taxon>Bacillota</taxon>
        <taxon>Bacilli</taxon>
        <taxon>Bacillales</taxon>
        <taxon>Paenibacillaceae</taxon>
        <taxon>Saccharibacillus</taxon>
    </lineage>
</organism>
<dbReference type="InterPro" id="IPR025962">
    <property type="entry name" value="SdpI/YhfL"/>
</dbReference>
<accession>A0ABX0F1X2</accession>
<dbReference type="Pfam" id="PF13630">
    <property type="entry name" value="SdpI"/>
    <property type="match status" value="1"/>
</dbReference>
<dbReference type="PANTHER" id="PTHR37810:SF5">
    <property type="entry name" value="IMMUNITY PROTEIN SDPI"/>
    <property type="match status" value="1"/>
</dbReference>
<evidence type="ECO:0000313" key="2">
    <source>
        <dbReference type="EMBL" id="NGZ74034.1"/>
    </source>
</evidence>
<keyword evidence="1" id="KW-0472">Membrane</keyword>
<sequence>MHTCCAVGGSRPGDVFKKFHKIKRRSGISLAVQFLLTAAQFSLLLYNYGQGLLQEFLPFAAGALLIFIGNLLFRARPNVAFGIRNKWTLSDPKVWRSTHRCAGLTFMSNGMLLLFFSLFRSGSDDTFPVIIVLFVVNYAASYLFYRRSVPH</sequence>
<proteinExistence type="predicted"/>
<feature type="transmembrane region" description="Helical" evidence="1">
    <location>
        <begin position="27"/>
        <end position="46"/>
    </location>
</feature>